<name>A0AAV2FIY6_9ROSI</name>
<organism evidence="2 3">
    <name type="scientific">Linum trigynum</name>
    <dbReference type="NCBI Taxonomy" id="586398"/>
    <lineage>
        <taxon>Eukaryota</taxon>
        <taxon>Viridiplantae</taxon>
        <taxon>Streptophyta</taxon>
        <taxon>Embryophyta</taxon>
        <taxon>Tracheophyta</taxon>
        <taxon>Spermatophyta</taxon>
        <taxon>Magnoliopsida</taxon>
        <taxon>eudicotyledons</taxon>
        <taxon>Gunneridae</taxon>
        <taxon>Pentapetalae</taxon>
        <taxon>rosids</taxon>
        <taxon>fabids</taxon>
        <taxon>Malpighiales</taxon>
        <taxon>Linaceae</taxon>
        <taxon>Linum</taxon>
    </lineage>
</organism>
<accession>A0AAV2FIY6</accession>
<evidence type="ECO:0000256" key="1">
    <source>
        <dbReference type="SAM" id="Coils"/>
    </source>
</evidence>
<reference evidence="2 3" key="1">
    <citation type="submission" date="2024-04" db="EMBL/GenBank/DDBJ databases">
        <authorList>
            <person name="Fracassetti M."/>
        </authorList>
    </citation>
    <scope>NUCLEOTIDE SEQUENCE [LARGE SCALE GENOMIC DNA]</scope>
</reference>
<feature type="coiled-coil region" evidence="1">
    <location>
        <begin position="162"/>
        <end position="274"/>
    </location>
</feature>
<keyword evidence="1" id="KW-0175">Coiled coil</keyword>
<dbReference type="EMBL" id="OZ034819">
    <property type="protein sequence ID" value="CAL1398249.1"/>
    <property type="molecule type" value="Genomic_DNA"/>
</dbReference>
<dbReference type="Proteomes" id="UP001497516">
    <property type="component" value="Chromosome 6"/>
</dbReference>
<protein>
    <submittedName>
        <fullName evidence="2">Uncharacterized protein</fullName>
    </submittedName>
</protein>
<keyword evidence="3" id="KW-1185">Reference proteome</keyword>
<dbReference type="AlphaFoldDB" id="A0AAV2FIY6"/>
<gene>
    <name evidence="2" type="ORF">LTRI10_LOCUS38492</name>
</gene>
<sequence length="321" mass="36754">MAAFILKSDHQFVTPRTNADLLVFDFEHMGDMNTTALQTNERGALLAKRPAVRVGPSSEQHKALQVFGVTIDGEQLGGLARELSGIEDGNNVYVYVNRLGLCVVTKINHPQTKSLRVNDCFGWSKYGVRVPREMICKPTTTTTLWNRLDMFNGETMMDVGGMVRATEEAEELRRSLEEARLELAACKKELEEKKVDLTTREKELEEEKKVELTACNEELEEKKVELTTCKKELEEKKVELTTREKEVEEKKAELTACRKEVEEEKVELAACRKELEWCKRMESDHLSKSLVEEKNKKAETLEDQELVASKAALNKRRFFCF</sequence>
<evidence type="ECO:0000313" key="2">
    <source>
        <dbReference type="EMBL" id="CAL1398249.1"/>
    </source>
</evidence>
<evidence type="ECO:0000313" key="3">
    <source>
        <dbReference type="Proteomes" id="UP001497516"/>
    </source>
</evidence>
<proteinExistence type="predicted"/>